<dbReference type="Proteomes" id="UP001067235">
    <property type="component" value="Unassembled WGS sequence"/>
</dbReference>
<keyword evidence="6" id="KW-1185">Reference proteome</keyword>
<name>A0ABT4N6F1_GORRU</name>
<proteinExistence type="predicted"/>
<dbReference type="Pfam" id="PF00440">
    <property type="entry name" value="TetR_N"/>
    <property type="match status" value="1"/>
</dbReference>
<feature type="DNA-binding region" description="H-T-H motif" evidence="2">
    <location>
        <begin position="43"/>
        <end position="62"/>
    </location>
</feature>
<dbReference type="InterPro" id="IPR001647">
    <property type="entry name" value="HTH_TetR"/>
</dbReference>
<dbReference type="SUPFAM" id="SSF46689">
    <property type="entry name" value="Homeodomain-like"/>
    <property type="match status" value="1"/>
</dbReference>
<dbReference type="InterPro" id="IPR009057">
    <property type="entry name" value="Homeodomain-like_sf"/>
</dbReference>
<dbReference type="PANTHER" id="PTHR30055:SF158">
    <property type="entry name" value="POSSIBLE TRANSCRIPTIONAL REGULATORY PROTEIN (PROBABLY TETR-FAMILY)"/>
    <property type="match status" value="1"/>
</dbReference>
<sequence>MAGVRHASVGKSPRRSNGNRPSDDALLDAARDVFDGAGYHATSMEAIAQQADSTKPTLYAHFGSKEQLYRAALEREAAQLRGWLFEAYESVAGLTMEEQVRADMLAFFRYATTHPTGFGLLFGDTGSGPAAEVRDGLVHAITDQIAVRIRAYYIQRSLPPPAQSAELLASMLVGIAIHGGRQALLLSLPPADVGVFATALAHAGLQHLAPAHMEAIDELG</sequence>
<dbReference type="EMBL" id="JAPWIE010000014">
    <property type="protein sequence ID" value="MCZ4553871.1"/>
    <property type="molecule type" value="Genomic_DNA"/>
</dbReference>
<dbReference type="PROSITE" id="PS50977">
    <property type="entry name" value="HTH_TETR_2"/>
    <property type="match status" value="1"/>
</dbReference>
<dbReference type="Gene3D" id="1.10.357.10">
    <property type="entry name" value="Tetracycline Repressor, domain 2"/>
    <property type="match status" value="1"/>
</dbReference>
<protein>
    <submittedName>
        <fullName evidence="5">TetR/AcrR family transcriptional regulator</fullName>
    </submittedName>
</protein>
<organism evidence="5 6">
    <name type="scientific">Gordonia rubripertincta</name>
    <name type="common">Rhodococcus corallinus</name>
    <dbReference type="NCBI Taxonomy" id="36822"/>
    <lineage>
        <taxon>Bacteria</taxon>
        <taxon>Bacillati</taxon>
        <taxon>Actinomycetota</taxon>
        <taxon>Actinomycetes</taxon>
        <taxon>Mycobacteriales</taxon>
        <taxon>Gordoniaceae</taxon>
        <taxon>Gordonia</taxon>
    </lineage>
</organism>
<feature type="region of interest" description="Disordered" evidence="3">
    <location>
        <begin position="1"/>
        <end position="24"/>
    </location>
</feature>
<dbReference type="PRINTS" id="PR00455">
    <property type="entry name" value="HTHTETR"/>
</dbReference>
<dbReference type="InterPro" id="IPR023772">
    <property type="entry name" value="DNA-bd_HTH_TetR-type_CS"/>
</dbReference>
<dbReference type="RefSeq" id="WP_301574572.1">
    <property type="nucleotide sequence ID" value="NZ_JAPWIE010000014.1"/>
</dbReference>
<evidence type="ECO:0000313" key="5">
    <source>
        <dbReference type="EMBL" id="MCZ4553871.1"/>
    </source>
</evidence>
<evidence type="ECO:0000256" key="1">
    <source>
        <dbReference type="ARBA" id="ARBA00023125"/>
    </source>
</evidence>
<accession>A0ABT4N6F1</accession>
<comment type="caution">
    <text evidence="5">The sequence shown here is derived from an EMBL/GenBank/DDBJ whole genome shotgun (WGS) entry which is preliminary data.</text>
</comment>
<evidence type="ECO:0000256" key="2">
    <source>
        <dbReference type="PROSITE-ProRule" id="PRU00335"/>
    </source>
</evidence>
<evidence type="ECO:0000259" key="4">
    <source>
        <dbReference type="PROSITE" id="PS50977"/>
    </source>
</evidence>
<gene>
    <name evidence="5" type="ORF">O4213_28045</name>
</gene>
<evidence type="ECO:0000313" key="6">
    <source>
        <dbReference type="Proteomes" id="UP001067235"/>
    </source>
</evidence>
<feature type="domain" description="HTH tetR-type" evidence="4">
    <location>
        <begin position="20"/>
        <end position="80"/>
    </location>
</feature>
<evidence type="ECO:0000256" key="3">
    <source>
        <dbReference type="SAM" id="MobiDB-lite"/>
    </source>
</evidence>
<dbReference type="PROSITE" id="PS01081">
    <property type="entry name" value="HTH_TETR_1"/>
    <property type="match status" value="1"/>
</dbReference>
<keyword evidence="1 2" id="KW-0238">DNA-binding</keyword>
<dbReference type="PANTHER" id="PTHR30055">
    <property type="entry name" value="HTH-TYPE TRANSCRIPTIONAL REGULATOR RUTR"/>
    <property type="match status" value="1"/>
</dbReference>
<reference evidence="5" key="1">
    <citation type="submission" date="2022-12" db="EMBL/GenBank/DDBJ databases">
        <authorList>
            <person name="Krivoruchko A.V."/>
            <person name="Elkin A."/>
        </authorList>
    </citation>
    <scope>NUCLEOTIDE SEQUENCE</scope>
    <source>
        <strain evidence="5">IEGM 1388</strain>
    </source>
</reference>
<dbReference type="InterPro" id="IPR050109">
    <property type="entry name" value="HTH-type_TetR-like_transc_reg"/>
</dbReference>